<dbReference type="EMBL" id="JJRY01000028">
    <property type="protein sequence ID" value="KEF36372.1"/>
    <property type="molecule type" value="Genomic_DNA"/>
</dbReference>
<dbReference type="RefSeq" id="WP_035198362.1">
    <property type="nucleotide sequence ID" value="NZ_JJRY01000028.1"/>
</dbReference>
<dbReference type="PATRIC" id="fig|1348973.3.peg.4318"/>
<accession>A0A072NGI4</accession>
<evidence type="ECO:0000256" key="1">
    <source>
        <dbReference type="SAM" id="Phobius"/>
    </source>
</evidence>
<evidence type="ECO:0000313" key="3">
    <source>
        <dbReference type="Proteomes" id="UP000027936"/>
    </source>
</evidence>
<name>A0A072NGI4_SCHAZ</name>
<keyword evidence="1" id="KW-0812">Transmembrane</keyword>
<proteinExistence type="predicted"/>
<feature type="transmembrane region" description="Helical" evidence="1">
    <location>
        <begin position="44"/>
        <end position="66"/>
    </location>
</feature>
<dbReference type="AlphaFoldDB" id="A0A072NGI4"/>
<organism evidence="2 3">
    <name type="scientific">Schinkia azotoformans MEV2011</name>
    <dbReference type="NCBI Taxonomy" id="1348973"/>
    <lineage>
        <taxon>Bacteria</taxon>
        <taxon>Bacillati</taxon>
        <taxon>Bacillota</taxon>
        <taxon>Bacilli</taxon>
        <taxon>Bacillales</taxon>
        <taxon>Bacillaceae</taxon>
        <taxon>Calidifontibacillus/Schinkia group</taxon>
        <taxon>Schinkia</taxon>
    </lineage>
</organism>
<dbReference type="OrthoDB" id="2936283at2"/>
<evidence type="ECO:0000313" key="2">
    <source>
        <dbReference type="EMBL" id="KEF36372.1"/>
    </source>
</evidence>
<reference evidence="2 3" key="1">
    <citation type="submission" date="2014-04" db="EMBL/GenBank/DDBJ databases">
        <title>Draft genome sequence of Bacillus azotoformans MEV2011, a (co-) denitrifying strain unable to grow in the presence of oxygen.</title>
        <authorList>
            <person name="Nielsen M."/>
            <person name="Schreiber L."/>
            <person name="Finster K."/>
            <person name="Schramm A."/>
        </authorList>
    </citation>
    <scope>NUCLEOTIDE SEQUENCE [LARGE SCALE GENOMIC DNA]</scope>
    <source>
        <strain evidence="2 3">MEV2011</strain>
    </source>
</reference>
<dbReference type="Proteomes" id="UP000027936">
    <property type="component" value="Unassembled WGS sequence"/>
</dbReference>
<sequence length="76" mass="8758">MEKSIQKWSIYGFLISLALSVLFVDNKVITHFDGGYTTEYVPVYDYFVSIIRYSVIGAFIGLFVGWRLGKRINRAN</sequence>
<keyword evidence="1" id="KW-0472">Membrane</keyword>
<protein>
    <submittedName>
        <fullName evidence="2">Uncharacterized protein</fullName>
    </submittedName>
</protein>
<keyword evidence="1" id="KW-1133">Transmembrane helix</keyword>
<feature type="transmembrane region" description="Helical" evidence="1">
    <location>
        <begin position="7"/>
        <end position="24"/>
    </location>
</feature>
<gene>
    <name evidence="2" type="ORF">M670_04444</name>
</gene>
<comment type="caution">
    <text evidence="2">The sequence shown here is derived from an EMBL/GenBank/DDBJ whole genome shotgun (WGS) entry which is preliminary data.</text>
</comment>